<dbReference type="PANTHER" id="PTHR22893:SF91">
    <property type="entry name" value="NADPH DEHYDROGENASE 2-RELATED"/>
    <property type="match status" value="1"/>
</dbReference>
<reference evidence="5 6" key="1">
    <citation type="submission" date="2019-03" db="EMBL/GenBank/DDBJ databases">
        <title>Genomic Encyclopedia of Archaeal and Bacterial Type Strains, Phase II (KMG-II): from individual species to whole genera.</title>
        <authorList>
            <person name="Goeker M."/>
        </authorList>
    </citation>
    <scope>NUCLEOTIDE SEQUENCE [LARGE SCALE GENOMIC DNA]</scope>
    <source>
        <strain evidence="5 6">ATCC 25309</strain>
    </source>
</reference>
<dbReference type="FunFam" id="3.20.20.70:FF:000059">
    <property type="entry name" value="N-ethylmaleimide reductase, FMN-linked"/>
    <property type="match status" value="1"/>
</dbReference>
<dbReference type="GO" id="GO:0016628">
    <property type="term" value="F:oxidoreductase activity, acting on the CH-CH group of donors, NAD or NADP as acceptor"/>
    <property type="evidence" value="ECO:0007669"/>
    <property type="project" value="UniProtKB-ARBA"/>
</dbReference>
<accession>A0A4R7RLL8</accession>
<evidence type="ECO:0000259" key="4">
    <source>
        <dbReference type="Pfam" id="PF00724"/>
    </source>
</evidence>
<protein>
    <submittedName>
        <fullName evidence="5">N-ethylmaleimide reductase</fullName>
    </submittedName>
</protein>
<comment type="similarity">
    <text evidence="2">Belongs to the NADH:flavin oxidoreductase/NADH oxidase family.</text>
</comment>
<dbReference type="Gene3D" id="3.20.20.70">
    <property type="entry name" value="Aldolase class I"/>
    <property type="match status" value="1"/>
</dbReference>
<evidence type="ECO:0000313" key="5">
    <source>
        <dbReference type="EMBL" id="TDU66214.1"/>
    </source>
</evidence>
<keyword evidence="3" id="KW-0560">Oxidoreductase</keyword>
<dbReference type="Pfam" id="PF00724">
    <property type="entry name" value="Oxidored_FMN"/>
    <property type="match status" value="1"/>
</dbReference>
<dbReference type="EMBL" id="SOCA01000009">
    <property type="protein sequence ID" value="TDU66214.1"/>
    <property type="molecule type" value="Genomic_DNA"/>
</dbReference>
<dbReference type="OrthoDB" id="9772736at2"/>
<comment type="caution">
    <text evidence="5">The sequence shown here is derived from an EMBL/GenBank/DDBJ whole genome shotgun (WGS) entry which is preliminary data.</text>
</comment>
<dbReference type="InterPro" id="IPR001155">
    <property type="entry name" value="OxRdtase_FMN_N"/>
</dbReference>
<feature type="domain" description="NADH:flavin oxidoreductase/NADH oxidase N-terminal" evidence="4">
    <location>
        <begin position="3"/>
        <end position="332"/>
    </location>
</feature>
<evidence type="ECO:0000256" key="1">
    <source>
        <dbReference type="ARBA" id="ARBA00001917"/>
    </source>
</evidence>
<evidence type="ECO:0000313" key="6">
    <source>
        <dbReference type="Proteomes" id="UP000295662"/>
    </source>
</evidence>
<proteinExistence type="inferred from homology"/>
<dbReference type="GO" id="GO:0010181">
    <property type="term" value="F:FMN binding"/>
    <property type="evidence" value="ECO:0007669"/>
    <property type="project" value="InterPro"/>
</dbReference>
<evidence type="ECO:0000256" key="3">
    <source>
        <dbReference type="ARBA" id="ARBA00023002"/>
    </source>
</evidence>
<organism evidence="5 6">
    <name type="scientific">Prosthecobacter fusiformis</name>
    <dbReference type="NCBI Taxonomy" id="48464"/>
    <lineage>
        <taxon>Bacteria</taxon>
        <taxon>Pseudomonadati</taxon>
        <taxon>Verrucomicrobiota</taxon>
        <taxon>Verrucomicrobiia</taxon>
        <taxon>Verrucomicrobiales</taxon>
        <taxon>Verrucomicrobiaceae</taxon>
        <taxon>Prosthecobacter</taxon>
    </lineage>
</organism>
<dbReference type="PANTHER" id="PTHR22893">
    <property type="entry name" value="NADH OXIDOREDUCTASE-RELATED"/>
    <property type="match status" value="1"/>
</dbReference>
<dbReference type="AlphaFoldDB" id="A0A4R7RLL8"/>
<comment type="cofactor">
    <cofactor evidence="1">
        <name>FMN</name>
        <dbReference type="ChEBI" id="CHEBI:58210"/>
    </cofactor>
</comment>
<dbReference type="InterPro" id="IPR013785">
    <property type="entry name" value="Aldolase_TIM"/>
</dbReference>
<dbReference type="GO" id="GO:0005829">
    <property type="term" value="C:cytosol"/>
    <property type="evidence" value="ECO:0007669"/>
    <property type="project" value="UniProtKB-ARBA"/>
</dbReference>
<dbReference type="RefSeq" id="WP_133796944.1">
    <property type="nucleotide sequence ID" value="NZ_SOCA01000009.1"/>
</dbReference>
<dbReference type="CDD" id="cd02933">
    <property type="entry name" value="OYE_like_FMN"/>
    <property type="match status" value="1"/>
</dbReference>
<evidence type="ECO:0000256" key="2">
    <source>
        <dbReference type="ARBA" id="ARBA00005979"/>
    </source>
</evidence>
<name>A0A4R7RLL8_9BACT</name>
<keyword evidence="6" id="KW-1185">Reference proteome</keyword>
<dbReference type="InterPro" id="IPR045247">
    <property type="entry name" value="Oye-like"/>
</dbReference>
<gene>
    <name evidence="5" type="ORF">EI77_03953</name>
</gene>
<dbReference type="SUPFAM" id="SSF51395">
    <property type="entry name" value="FMN-linked oxidoreductases"/>
    <property type="match status" value="1"/>
</dbReference>
<sequence length="358" mass="38606">MSSLFTPLTLGGIELPNRIFMAPLTRCRADADHVPTDLMVEYYSQRASAGLIIAEATMVMEGNSAFAGREPGIYSDAQIVAWRKVTDAVHAKGGRIFLQLWHGGRACHPYFNDGATPVSASPIPITNDEAHTPEGKKPYATPRELREEELPAIVEAFRKAALNAKVTGFDGVEIHGANGYLLDQFLRDGSNRRGGEYGGPIENRARLLLEVVDAAVSVWGVGFVGVRLSPLNSFNSMEDSDPAGLTAYVATQLDQRGIAYLHLMRADFFGLQKGDVVSIARAAFKGTLIGNMGYTPEEAAAAIEEGTLEGVAFGHHYVSNPDLVERIQAGIPLVEPDASTFYTQEAKGYTDYPTLAAA</sequence>
<dbReference type="Proteomes" id="UP000295662">
    <property type="component" value="Unassembled WGS sequence"/>
</dbReference>